<dbReference type="EMBL" id="JSVA01000013">
    <property type="protein sequence ID" value="KOF02404.1"/>
    <property type="molecule type" value="Genomic_DNA"/>
</dbReference>
<name>A0A0L8AJ41_9BACT</name>
<dbReference type="AlphaFoldDB" id="A0A0L8AJ41"/>
<dbReference type="Proteomes" id="UP000036908">
    <property type="component" value="Unassembled WGS sequence"/>
</dbReference>
<gene>
    <name evidence="2" type="ORF">OB69_12385</name>
</gene>
<proteinExistence type="predicted"/>
<keyword evidence="1" id="KW-0732">Signal</keyword>
<dbReference type="OrthoDB" id="1150971at2"/>
<sequence>MKKLTILLALFITSFTLNAQNQEAYMNAMVKGLQSMGAERNLENLQASAGQFERIASNASDQWHPQYYAALSYINASLLAEGVKAKDQLLDKAKPFVEKAKELVPNNSEVVALEGFYFMAQLAADPNSRGQSLSGLATQTFGYAMKLNPENPRAMALMAQMQYGTAQFFGSSTAGACGLAQKSIPLFNAEEKGKSFDPTWGIEVAEQLMTSCGK</sequence>
<organism evidence="2 3">
    <name type="scientific">Roseivirga seohaensis subsp. aquiponti</name>
    <dbReference type="NCBI Taxonomy" id="1566026"/>
    <lineage>
        <taxon>Bacteria</taxon>
        <taxon>Pseudomonadati</taxon>
        <taxon>Bacteroidota</taxon>
        <taxon>Cytophagia</taxon>
        <taxon>Cytophagales</taxon>
        <taxon>Roseivirgaceae</taxon>
        <taxon>Roseivirga</taxon>
    </lineage>
</organism>
<protein>
    <recommendedName>
        <fullName evidence="4">Tetratricopeptide repeat protein</fullName>
    </recommendedName>
</protein>
<dbReference type="PATRIC" id="fig|1566026.4.peg.770"/>
<feature type="chain" id="PRO_5005579992" description="Tetratricopeptide repeat protein" evidence="1">
    <location>
        <begin position="20"/>
        <end position="214"/>
    </location>
</feature>
<comment type="caution">
    <text evidence="2">The sequence shown here is derived from an EMBL/GenBank/DDBJ whole genome shotgun (WGS) entry which is preliminary data.</text>
</comment>
<dbReference type="RefSeq" id="WP_053224052.1">
    <property type="nucleotide sequence ID" value="NZ_JSVA01000013.1"/>
</dbReference>
<evidence type="ECO:0000313" key="3">
    <source>
        <dbReference type="Proteomes" id="UP000036908"/>
    </source>
</evidence>
<evidence type="ECO:0000313" key="2">
    <source>
        <dbReference type="EMBL" id="KOF02404.1"/>
    </source>
</evidence>
<evidence type="ECO:0008006" key="4">
    <source>
        <dbReference type="Google" id="ProtNLM"/>
    </source>
</evidence>
<evidence type="ECO:0000256" key="1">
    <source>
        <dbReference type="SAM" id="SignalP"/>
    </source>
</evidence>
<accession>A0A0L8AJ41</accession>
<feature type="signal peptide" evidence="1">
    <location>
        <begin position="1"/>
        <end position="19"/>
    </location>
</feature>
<reference evidence="3" key="1">
    <citation type="submission" date="2014-11" db="EMBL/GenBank/DDBJ databases">
        <title>Genome sequencing of Roseivirga sp. D-25.</title>
        <authorList>
            <person name="Selvaratnam C."/>
            <person name="Thevarajoo S."/>
            <person name="Goh K.M."/>
            <person name="Eee R."/>
            <person name="Chan K.-G."/>
            <person name="Chong C.S."/>
        </authorList>
    </citation>
    <scope>NUCLEOTIDE SEQUENCE [LARGE SCALE GENOMIC DNA]</scope>
    <source>
        <strain evidence="3">D-25</strain>
    </source>
</reference>
<keyword evidence="3" id="KW-1185">Reference proteome</keyword>